<comment type="similarity">
    <text evidence="9 10">Belongs to the TrpA family.</text>
</comment>
<evidence type="ECO:0000256" key="4">
    <source>
        <dbReference type="ARBA" id="ARBA00022605"/>
    </source>
</evidence>
<sequence>MTKRMDQKFADLKAEGRPALVTYFMAGDPDYDTSLEIMKALPLAGADVIELGAPFSDPMADGPAIQLAGQRALKAGQTLAKTLQMARDFRKTDNTTPLVLMGYYNPIYVYGVERFLDEALEAGLDGLIVVDLPAEMDDELCIPALKRDINFIRLATPTTDERRLPKVLTNTSGFVYYVSMTGITGSALPDPSKISAAVERIKSHTALPVCVGFGVKTAEHARRIGASADGVVVGTAIVNQVATSLDSEGKASPDTVQAVATFVRGLSSGVHAARLAAAE</sequence>
<dbReference type="RefSeq" id="WP_201661988.1">
    <property type="nucleotide sequence ID" value="NZ_JAEQNC010000011.1"/>
</dbReference>
<comment type="function">
    <text evidence="1 9">The alpha subunit is responsible for the aldol cleavage of indoleglycerol phosphate to indole and glyceraldehyde 3-phosphate.</text>
</comment>
<dbReference type="InterPro" id="IPR011060">
    <property type="entry name" value="RibuloseP-bd_barrel"/>
</dbReference>
<protein>
    <recommendedName>
        <fullName evidence="9">Tryptophan synthase alpha chain</fullName>
        <ecNumber evidence="9">4.2.1.20</ecNumber>
    </recommendedName>
</protein>
<dbReference type="EC" id="4.2.1.20" evidence="9"/>
<dbReference type="InterPro" id="IPR018204">
    <property type="entry name" value="Trp_synthase_alpha_AS"/>
</dbReference>
<gene>
    <name evidence="9" type="primary">trpA</name>
    <name evidence="11" type="ORF">JJB09_19290</name>
</gene>
<keyword evidence="4 9" id="KW-0028">Amino-acid biosynthesis</keyword>
<dbReference type="Proteomes" id="UP000633219">
    <property type="component" value="Unassembled WGS sequence"/>
</dbReference>
<feature type="active site" description="Proton acceptor" evidence="9">
    <location>
        <position position="61"/>
    </location>
</feature>
<evidence type="ECO:0000313" key="12">
    <source>
        <dbReference type="Proteomes" id="UP000633219"/>
    </source>
</evidence>
<keyword evidence="7 9" id="KW-0456">Lyase</keyword>
<dbReference type="PROSITE" id="PS00167">
    <property type="entry name" value="TRP_SYNTHASE_ALPHA"/>
    <property type="match status" value="1"/>
</dbReference>
<evidence type="ECO:0000256" key="6">
    <source>
        <dbReference type="ARBA" id="ARBA00023141"/>
    </source>
</evidence>
<evidence type="ECO:0000256" key="9">
    <source>
        <dbReference type="HAMAP-Rule" id="MF_00131"/>
    </source>
</evidence>
<dbReference type="HAMAP" id="MF_00131">
    <property type="entry name" value="Trp_synth_alpha"/>
    <property type="match status" value="1"/>
</dbReference>
<evidence type="ECO:0000256" key="10">
    <source>
        <dbReference type="RuleBase" id="RU003662"/>
    </source>
</evidence>
<evidence type="ECO:0000256" key="2">
    <source>
        <dbReference type="ARBA" id="ARBA00004733"/>
    </source>
</evidence>
<reference evidence="11" key="1">
    <citation type="submission" date="2021-01" db="EMBL/GenBank/DDBJ databases">
        <title>Rhizobium sp. strain KVB221 16S ribosomal RNA gene Genome sequencing and assembly.</title>
        <authorList>
            <person name="Kang M."/>
        </authorList>
    </citation>
    <scope>NUCLEOTIDE SEQUENCE</scope>
    <source>
        <strain evidence="11">KVB221</strain>
    </source>
</reference>
<dbReference type="GO" id="GO:0005829">
    <property type="term" value="C:cytosol"/>
    <property type="evidence" value="ECO:0007669"/>
    <property type="project" value="TreeGrafter"/>
</dbReference>
<dbReference type="InterPro" id="IPR002028">
    <property type="entry name" value="Trp_synthase_suA"/>
</dbReference>
<evidence type="ECO:0000256" key="7">
    <source>
        <dbReference type="ARBA" id="ARBA00023239"/>
    </source>
</evidence>
<dbReference type="FunFam" id="3.20.20.70:FF:000037">
    <property type="entry name" value="Tryptophan synthase alpha chain"/>
    <property type="match status" value="1"/>
</dbReference>
<dbReference type="EMBL" id="JAEQNC010000011">
    <property type="protein sequence ID" value="MBL0374173.1"/>
    <property type="molecule type" value="Genomic_DNA"/>
</dbReference>
<dbReference type="GO" id="GO:0004834">
    <property type="term" value="F:tryptophan synthase activity"/>
    <property type="evidence" value="ECO:0007669"/>
    <property type="project" value="UniProtKB-UniRule"/>
</dbReference>
<dbReference type="NCBIfam" id="TIGR00262">
    <property type="entry name" value="trpA"/>
    <property type="match status" value="1"/>
</dbReference>
<dbReference type="PANTHER" id="PTHR43406:SF1">
    <property type="entry name" value="TRYPTOPHAN SYNTHASE ALPHA CHAIN, CHLOROPLASTIC"/>
    <property type="match status" value="1"/>
</dbReference>
<dbReference type="InterPro" id="IPR013785">
    <property type="entry name" value="Aldolase_TIM"/>
</dbReference>
<dbReference type="CDD" id="cd04724">
    <property type="entry name" value="Tryptophan_synthase_alpha"/>
    <property type="match status" value="1"/>
</dbReference>
<comment type="pathway">
    <text evidence="2 9">Amino-acid biosynthesis; L-tryptophan biosynthesis; L-tryptophan from chorismate: step 5/5.</text>
</comment>
<evidence type="ECO:0000256" key="8">
    <source>
        <dbReference type="ARBA" id="ARBA00049047"/>
    </source>
</evidence>
<comment type="caution">
    <text evidence="11">The sequence shown here is derived from an EMBL/GenBank/DDBJ whole genome shotgun (WGS) entry which is preliminary data.</text>
</comment>
<keyword evidence="12" id="KW-1185">Reference proteome</keyword>
<dbReference type="Pfam" id="PF00290">
    <property type="entry name" value="Trp_syntA"/>
    <property type="match status" value="1"/>
</dbReference>
<evidence type="ECO:0000256" key="3">
    <source>
        <dbReference type="ARBA" id="ARBA00011270"/>
    </source>
</evidence>
<dbReference type="PANTHER" id="PTHR43406">
    <property type="entry name" value="TRYPTOPHAN SYNTHASE, ALPHA CHAIN"/>
    <property type="match status" value="1"/>
</dbReference>
<evidence type="ECO:0000256" key="5">
    <source>
        <dbReference type="ARBA" id="ARBA00022822"/>
    </source>
</evidence>
<accession>A0A936YPA1</accession>
<keyword evidence="5 9" id="KW-0822">Tryptophan biosynthesis</keyword>
<proteinExistence type="inferred from homology"/>
<comment type="subunit">
    <text evidence="3 9">Tetramer of two alpha and two beta chains.</text>
</comment>
<feature type="active site" description="Proton acceptor" evidence="9">
    <location>
        <position position="50"/>
    </location>
</feature>
<comment type="catalytic activity">
    <reaction evidence="8 9">
        <text>(1S,2R)-1-C-(indol-3-yl)glycerol 3-phosphate + L-serine = D-glyceraldehyde 3-phosphate + L-tryptophan + H2O</text>
        <dbReference type="Rhea" id="RHEA:10532"/>
        <dbReference type="ChEBI" id="CHEBI:15377"/>
        <dbReference type="ChEBI" id="CHEBI:33384"/>
        <dbReference type="ChEBI" id="CHEBI:57912"/>
        <dbReference type="ChEBI" id="CHEBI:58866"/>
        <dbReference type="ChEBI" id="CHEBI:59776"/>
        <dbReference type="EC" id="4.2.1.20"/>
    </reaction>
</comment>
<evidence type="ECO:0000256" key="1">
    <source>
        <dbReference type="ARBA" id="ARBA00003365"/>
    </source>
</evidence>
<evidence type="ECO:0000313" key="11">
    <source>
        <dbReference type="EMBL" id="MBL0374173.1"/>
    </source>
</evidence>
<keyword evidence="6 9" id="KW-0057">Aromatic amino acid biosynthesis</keyword>
<organism evidence="11 12">
    <name type="scientific">Rhizobium setariae</name>
    <dbReference type="NCBI Taxonomy" id="2801340"/>
    <lineage>
        <taxon>Bacteria</taxon>
        <taxon>Pseudomonadati</taxon>
        <taxon>Pseudomonadota</taxon>
        <taxon>Alphaproteobacteria</taxon>
        <taxon>Hyphomicrobiales</taxon>
        <taxon>Rhizobiaceae</taxon>
        <taxon>Rhizobium/Agrobacterium group</taxon>
        <taxon>Rhizobium</taxon>
    </lineage>
</organism>
<dbReference type="Gene3D" id="3.20.20.70">
    <property type="entry name" value="Aldolase class I"/>
    <property type="match status" value="1"/>
</dbReference>
<dbReference type="SUPFAM" id="SSF51366">
    <property type="entry name" value="Ribulose-phoshate binding barrel"/>
    <property type="match status" value="1"/>
</dbReference>
<name>A0A936YPA1_9HYPH</name>
<dbReference type="AlphaFoldDB" id="A0A936YPA1"/>